<name>A0A0L7L5G6_OPEBR</name>
<evidence type="ECO:0000313" key="4">
    <source>
        <dbReference type="EMBL" id="KOB70539.1"/>
    </source>
</evidence>
<protein>
    <submittedName>
        <fullName evidence="4">Putative dynein, axonemal, heavy polypeptide 1</fullName>
    </submittedName>
</protein>
<reference evidence="4 5" key="1">
    <citation type="journal article" date="2015" name="Genome Biol. Evol.">
        <title>The genome of winter moth (Operophtera brumata) provides a genomic perspective on sexual dimorphism and phenology.</title>
        <authorList>
            <person name="Derks M.F."/>
            <person name="Smit S."/>
            <person name="Salis L."/>
            <person name="Schijlen E."/>
            <person name="Bossers A."/>
            <person name="Mateman C."/>
            <person name="Pijl A.S."/>
            <person name="de Ridder D."/>
            <person name="Groenen M.A."/>
            <person name="Visser M.E."/>
            <person name="Megens H.J."/>
        </authorList>
    </citation>
    <scope>NUCLEOTIDE SEQUENCE [LARGE SCALE GENOMIC DNA]</scope>
    <source>
        <strain evidence="4">WM2013NL</strain>
        <tissue evidence="4">Head and thorax</tissue>
    </source>
</reference>
<dbReference type="Proteomes" id="UP000037510">
    <property type="component" value="Unassembled WGS sequence"/>
</dbReference>
<dbReference type="STRING" id="104452.A0A0L7L5G6"/>
<dbReference type="InterPro" id="IPR024317">
    <property type="entry name" value="Dynein_heavy_chain_D4_dom"/>
</dbReference>
<gene>
    <name evidence="4" type="ORF">OBRU01_15334</name>
</gene>
<dbReference type="Pfam" id="PF12780">
    <property type="entry name" value="AAA_8"/>
    <property type="match status" value="2"/>
</dbReference>
<dbReference type="Gene3D" id="1.20.920.30">
    <property type="match status" value="1"/>
</dbReference>
<dbReference type="AlphaFoldDB" id="A0A0L7L5G6"/>
<proteinExistence type="inferred from homology"/>
<dbReference type="InterPro" id="IPR041589">
    <property type="entry name" value="DNAH3_AAA_lid_1"/>
</dbReference>
<feature type="non-terminal residue" evidence="4">
    <location>
        <position position="379"/>
    </location>
</feature>
<dbReference type="Gene3D" id="1.20.920.20">
    <property type="match status" value="1"/>
</dbReference>
<accession>A0A0L7L5G6</accession>
<feature type="domain" description="Dynein heavy chain 3 AAA+ lid" evidence="3">
    <location>
        <begin position="60"/>
        <end position="110"/>
    </location>
</feature>
<dbReference type="InterPro" id="IPR027417">
    <property type="entry name" value="P-loop_NTPase"/>
</dbReference>
<dbReference type="GO" id="GO:0045505">
    <property type="term" value="F:dynein intermediate chain binding"/>
    <property type="evidence" value="ECO:0007669"/>
    <property type="project" value="InterPro"/>
</dbReference>
<evidence type="ECO:0000259" key="3">
    <source>
        <dbReference type="Pfam" id="PF17857"/>
    </source>
</evidence>
<evidence type="ECO:0000256" key="1">
    <source>
        <dbReference type="ARBA" id="ARBA00008887"/>
    </source>
</evidence>
<comment type="caution">
    <text evidence="4">The sequence shown here is derived from an EMBL/GenBank/DDBJ whole genome shotgun (WGS) entry which is preliminary data.</text>
</comment>
<dbReference type="GO" id="GO:0030286">
    <property type="term" value="C:dynein complex"/>
    <property type="evidence" value="ECO:0007669"/>
    <property type="project" value="InterPro"/>
</dbReference>
<dbReference type="EMBL" id="JTDY01002886">
    <property type="protein sequence ID" value="KOB70539.1"/>
    <property type="molecule type" value="Genomic_DNA"/>
</dbReference>
<dbReference type="PANTHER" id="PTHR22878">
    <property type="entry name" value="DYNEIN HEAVY CHAIN 6, AXONEMAL-LIKE-RELATED"/>
    <property type="match status" value="1"/>
</dbReference>
<dbReference type="Gene3D" id="3.40.50.300">
    <property type="entry name" value="P-loop containing nucleotide triphosphate hydrolases"/>
    <property type="match status" value="2"/>
</dbReference>
<evidence type="ECO:0000313" key="5">
    <source>
        <dbReference type="Proteomes" id="UP000037510"/>
    </source>
</evidence>
<comment type="similarity">
    <text evidence="1">Belongs to the dynein heavy chain family.</text>
</comment>
<dbReference type="InterPro" id="IPR026983">
    <property type="entry name" value="DHC"/>
</dbReference>
<keyword evidence="5" id="KW-1185">Reference proteome</keyword>
<dbReference type="PANTHER" id="PTHR22878:SF73">
    <property type="entry name" value="DYNEIN AXONEMAL HEAVY CHAIN 1"/>
    <property type="match status" value="1"/>
</dbReference>
<organism evidence="4 5">
    <name type="scientific">Operophtera brumata</name>
    <name type="common">Winter moth</name>
    <name type="synonym">Phalaena brumata</name>
    <dbReference type="NCBI Taxonomy" id="104452"/>
    <lineage>
        <taxon>Eukaryota</taxon>
        <taxon>Metazoa</taxon>
        <taxon>Ecdysozoa</taxon>
        <taxon>Arthropoda</taxon>
        <taxon>Hexapoda</taxon>
        <taxon>Insecta</taxon>
        <taxon>Pterygota</taxon>
        <taxon>Neoptera</taxon>
        <taxon>Endopterygota</taxon>
        <taxon>Lepidoptera</taxon>
        <taxon>Glossata</taxon>
        <taxon>Ditrysia</taxon>
        <taxon>Geometroidea</taxon>
        <taxon>Geometridae</taxon>
        <taxon>Larentiinae</taxon>
        <taxon>Operophtera</taxon>
    </lineage>
</organism>
<dbReference type="GO" id="GO:0007018">
    <property type="term" value="P:microtubule-based movement"/>
    <property type="evidence" value="ECO:0007669"/>
    <property type="project" value="InterPro"/>
</dbReference>
<sequence>MGPPGGGRNPISMRLMRHFHYISFTEMEYNSKFGIFKTILLSWTRDFEKVTIRETPFLKASLDIFNSLVEELLPTPAKSHYTFNLRDLSKVFQGMLMMDAKYVKNPVDVVGGRMMLFGDFMDVGAEDRKYIELNDREQLVLFEDAAGHLCRVARIVRQPMANALLLGMGGSDYNLSTTVPLQLVLCRVARIVRQPMANALLLGMGGSDYNLSTTVPLQLVLCRVARIVRQPMAKALLLGMGGSEDLDKIYMSVRHAVMEMNLPATKTNLFACYQRRVRANLHIVVVMSPIGEFPSLVNCCTIDWFSEWPRAALQSVATHFFTNMDDLVTTDEVIEAMVTVCCFVHQNVVDASTKFLARLNRLNYVTPMSYMEMLGAYAD</sequence>
<dbReference type="Pfam" id="PF17857">
    <property type="entry name" value="AAA_lid_1"/>
    <property type="match status" value="1"/>
</dbReference>
<feature type="domain" description="Dynein heavy chain AAA module D4" evidence="2">
    <location>
        <begin position="138"/>
        <end position="171"/>
    </location>
</feature>
<feature type="domain" description="Dynein heavy chain AAA module D4" evidence="2">
    <location>
        <begin position="244"/>
        <end position="378"/>
    </location>
</feature>
<evidence type="ECO:0000259" key="2">
    <source>
        <dbReference type="Pfam" id="PF12780"/>
    </source>
</evidence>
<dbReference type="GO" id="GO:0051959">
    <property type="term" value="F:dynein light intermediate chain binding"/>
    <property type="evidence" value="ECO:0007669"/>
    <property type="project" value="InterPro"/>
</dbReference>